<dbReference type="Proteomes" id="UP000195043">
    <property type="component" value="Unassembled WGS sequence"/>
</dbReference>
<gene>
    <name evidence="2" type="ORF">A5886_000437</name>
</gene>
<dbReference type="AlphaFoldDB" id="A0A242A2U7"/>
<accession>A0A242A2U7</accession>
<keyword evidence="1" id="KW-0472">Membrane</keyword>
<protein>
    <recommendedName>
        <fullName evidence="4">Alkaline shock response membrane anchor protein AmaP</fullName>
    </recommendedName>
</protein>
<sequence>MRKISKVMFIIGLLLLLLLFFFGMVATQQAVQLPFYLIPLAEYPWIGSSMNMFIFWLSAGFACFTILAIIVVLFFPKRSDRLIIKHKNGQLEIQKKALEHFIVQKAEETDFIHHPSAKINIVKNKVSVKLDGEMKQTTDIPQKQERLVTEISTSLQQLFGIESNVQTEVILKDAEIKPTPHQQPRVV</sequence>
<evidence type="ECO:0000313" key="3">
    <source>
        <dbReference type="Proteomes" id="UP000195043"/>
    </source>
</evidence>
<reference evidence="2 3" key="1">
    <citation type="submission" date="2017-05" db="EMBL/GenBank/DDBJ databases">
        <title>The Genome Sequence of Enterococcus sp. 8G7_MSG3316.</title>
        <authorList>
            <consortium name="The Broad Institute Genomics Platform"/>
            <consortium name="The Broad Institute Genomic Center for Infectious Diseases"/>
            <person name="Earl A."/>
            <person name="Manson A."/>
            <person name="Schwartman J."/>
            <person name="Gilmore M."/>
            <person name="Abouelleil A."/>
            <person name="Cao P."/>
            <person name="Chapman S."/>
            <person name="Cusick C."/>
            <person name="Shea T."/>
            <person name="Young S."/>
            <person name="Neafsey D."/>
            <person name="Nusbaum C."/>
            <person name="Birren B."/>
        </authorList>
    </citation>
    <scope>NUCLEOTIDE SEQUENCE [LARGE SCALE GENOMIC DNA]</scope>
    <source>
        <strain evidence="2 3">8G7_MSG3316</strain>
    </source>
</reference>
<organism evidence="2 3">
    <name type="scientific">Candidatus Enterococcus testudinis</name>
    <dbReference type="NCBI Taxonomy" id="1834191"/>
    <lineage>
        <taxon>Bacteria</taxon>
        <taxon>Bacillati</taxon>
        <taxon>Bacillota</taxon>
        <taxon>Bacilli</taxon>
        <taxon>Lactobacillales</taxon>
        <taxon>Enterococcaceae</taxon>
        <taxon>Enterococcus</taxon>
    </lineage>
</organism>
<comment type="caution">
    <text evidence="2">The sequence shown here is derived from an EMBL/GenBank/DDBJ whole genome shotgun (WGS) entry which is preliminary data.</text>
</comment>
<keyword evidence="1" id="KW-0812">Transmembrane</keyword>
<keyword evidence="3" id="KW-1185">Reference proteome</keyword>
<evidence type="ECO:0000313" key="2">
    <source>
        <dbReference type="EMBL" id="OTN75367.1"/>
    </source>
</evidence>
<dbReference type="RefSeq" id="WP_086273429.1">
    <property type="nucleotide sequence ID" value="NZ_NGKU01000001.1"/>
</dbReference>
<dbReference type="EMBL" id="NGKU01000001">
    <property type="protein sequence ID" value="OTN75367.1"/>
    <property type="molecule type" value="Genomic_DNA"/>
</dbReference>
<feature type="transmembrane region" description="Helical" evidence="1">
    <location>
        <begin position="54"/>
        <end position="75"/>
    </location>
</feature>
<proteinExistence type="predicted"/>
<evidence type="ECO:0008006" key="4">
    <source>
        <dbReference type="Google" id="ProtNLM"/>
    </source>
</evidence>
<dbReference type="STRING" id="1834191.A5886_000437"/>
<name>A0A242A2U7_9ENTE</name>
<evidence type="ECO:0000256" key="1">
    <source>
        <dbReference type="SAM" id="Phobius"/>
    </source>
</evidence>
<dbReference type="NCBIfam" id="NF033218">
    <property type="entry name" value="anchor_AmaP"/>
    <property type="match status" value="1"/>
</dbReference>
<keyword evidence="1" id="KW-1133">Transmembrane helix</keyword>
<dbReference type="OrthoDB" id="2193654at2"/>